<dbReference type="GO" id="GO:0043525">
    <property type="term" value="P:positive regulation of neuron apoptotic process"/>
    <property type="evidence" value="ECO:0000318"/>
    <property type="project" value="GO_Central"/>
</dbReference>
<dbReference type="Proteomes" id="UP000015101">
    <property type="component" value="Unassembled WGS sequence"/>
</dbReference>
<name>T1EFF0_HELRO</name>
<reference evidence="11" key="1">
    <citation type="submission" date="2012-12" db="EMBL/GenBank/DDBJ databases">
        <authorList>
            <person name="Hellsten U."/>
            <person name="Grimwood J."/>
            <person name="Chapman J.A."/>
            <person name="Shapiro H."/>
            <person name="Aerts A."/>
            <person name="Otillar R.P."/>
            <person name="Terry A.Y."/>
            <person name="Boore J.L."/>
            <person name="Simakov O."/>
            <person name="Marletaz F."/>
            <person name="Cho S.-J."/>
            <person name="Edsinger-Gonzales E."/>
            <person name="Havlak P."/>
            <person name="Kuo D.-H."/>
            <person name="Larsson T."/>
            <person name="Lv J."/>
            <person name="Arendt D."/>
            <person name="Savage R."/>
            <person name="Osoegawa K."/>
            <person name="de Jong P."/>
            <person name="Lindberg D.R."/>
            <person name="Seaver E.C."/>
            <person name="Weisblat D.A."/>
            <person name="Putnam N.H."/>
            <person name="Grigoriev I.V."/>
            <person name="Rokhsar D.S."/>
        </authorList>
    </citation>
    <scope>NUCLEOTIDE SEQUENCE</scope>
</reference>
<dbReference type="InterPro" id="IPR001309">
    <property type="entry name" value="Pept_C14_p20"/>
</dbReference>
<dbReference type="CTD" id="20195302"/>
<dbReference type="InterPro" id="IPR016129">
    <property type="entry name" value="Caspase_his_AS"/>
</dbReference>
<evidence type="ECO:0000256" key="4">
    <source>
        <dbReference type="ARBA" id="ARBA00022807"/>
    </source>
</evidence>
<dbReference type="InterPro" id="IPR033139">
    <property type="entry name" value="Caspase_cys_AS"/>
</dbReference>
<dbReference type="STRING" id="6412.T1EFF0"/>
<sequence length="258" mass="29427">MDSGYQSNKDNDSKYNYAMTHDTRGIALIIGNESFKDSNVADRSGNSKDLANLKALFIMLKFSVRPHTNLTVKKMKELIEEVASEDHSKYDCFVLVLMSHGGQEFIYGVDGVINLKELLLPLNGNKCKTLIGKPKLFFIQACRGTEIDEGVEYKAKFETDADEVEERIMKIPKEADYLYSYACADGYVSFRNANGAWYVQALCEVFQNYSHKYDILTMLTLVSCKIKDFESNMTNAAYNKKKQIPTFISMLTKRLYFC</sequence>
<dbReference type="AlphaFoldDB" id="T1EFF0"/>
<evidence type="ECO:0000313" key="11">
    <source>
        <dbReference type="Proteomes" id="UP000015101"/>
    </source>
</evidence>
<dbReference type="OMA" id="VAVYNDC"/>
<dbReference type="Pfam" id="PF00656">
    <property type="entry name" value="Peptidase_C14"/>
    <property type="match status" value="1"/>
</dbReference>
<keyword evidence="5" id="KW-0865">Zymogen</keyword>
<dbReference type="GeneID" id="20195302"/>
<dbReference type="GO" id="GO:0006915">
    <property type="term" value="P:apoptotic process"/>
    <property type="evidence" value="ECO:0000318"/>
    <property type="project" value="GO_Central"/>
</dbReference>
<dbReference type="EMBL" id="KB096551">
    <property type="protein sequence ID" value="ESO03869.1"/>
    <property type="molecule type" value="Genomic_DNA"/>
</dbReference>
<evidence type="ECO:0000313" key="10">
    <source>
        <dbReference type="EnsemblMetazoa" id="HelroP111847"/>
    </source>
</evidence>
<dbReference type="Gene3D" id="3.40.50.1460">
    <property type="match status" value="1"/>
</dbReference>
<evidence type="ECO:0000256" key="6">
    <source>
        <dbReference type="RuleBase" id="RU003971"/>
    </source>
</evidence>
<dbReference type="InterPro" id="IPR002398">
    <property type="entry name" value="Pept_C14"/>
</dbReference>
<protein>
    <recommendedName>
        <fullName evidence="12">Caspase family p20 domain-containing protein</fullName>
    </recommendedName>
</protein>
<evidence type="ECO:0000256" key="1">
    <source>
        <dbReference type="ARBA" id="ARBA00010134"/>
    </source>
</evidence>
<gene>
    <name evidence="10" type="primary">20195302</name>
    <name evidence="9" type="ORF">HELRODRAFT_111847</name>
</gene>
<evidence type="ECO:0008006" key="12">
    <source>
        <dbReference type="Google" id="ProtNLM"/>
    </source>
</evidence>
<dbReference type="GO" id="GO:0005737">
    <property type="term" value="C:cytoplasm"/>
    <property type="evidence" value="ECO:0000318"/>
    <property type="project" value="GO_Central"/>
</dbReference>
<dbReference type="FunFam" id="3.40.50.1460:FF:000027">
    <property type="entry name" value="GM16490"/>
    <property type="match status" value="1"/>
</dbReference>
<dbReference type="InterPro" id="IPR002138">
    <property type="entry name" value="Pept_C14_p10"/>
</dbReference>
<dbReference type="GO" id="GO:0004197">
    <property type="term" value="F:cysteine-type endopeptidase activity"/>
    <property type="evidence" value="ECO:0000318"/>
    <property type="project" value="GO_Central"/>
</dbReference>
<dbReference type="GO" id="GO:0006508">
    <property type="term" value="P:proteolysis"/>
    <property type="evidence" value="ECO:0007669"/>
    <property type="project" value="UniProtKB-KW"/>
</dbReference>
<dbReference type="PROSITE" id="PS50207">
    <property type="entry name" value="CASPASE_P10"/>
    <property type="match status" value="1"/>
</dbReference>
<feature type="domain" description="Caspase family p10" evidence="7">
    <location>
        <begin position="167"/>
        <end position="258"/>
    </location>
</feature>
<keyword evidence="4" id="KW-0788">Thiol protease</keyword>
<feature type="domain" description="Caspase family p20" evidence="8">
    <location>
        <begin position="23"/>
        <end position="146"/>
    </location>
</feature>
<reference evidence="10" key="3">
    <citation type="submission" date="2015-06" db="UniProtKB">
        <authorList>
            <consortium name="EnsemblMetazoa"/>
        </authorList>
    </citation>
    <scope>IDENTIFICATION</scope>
</reference>
<dbReference type="InterPro" id="IPR011600">
    <property type="entry name" value="Pept_C14_caspase"/>
</dbReference>
<dbReference type="CDD" id="cd00032">
    <property type="entry name" value="CASc"/>
    <property type="match status" value="1"/>
</dbReference>
<evidence type="ECO:0000259" key="7">
    <source>
        <dbReference type="PROSITE" id="PS50207"/>
    </source>
</evidence>
<dbReference type="SMART" id="SM00115">
    <property type="entry name" value="CASc"/>
    <property type="match status" value="1"/>
</dbReference>
<reference evidence="9 11" key="2">
    <citation type="journal article" date="2013" name="Nature">
        <title>Insights into bilaterian evolution from three spiralian genomes.</title>
        <authorList>
            <person name="Simakov O."/>
            <person name="Marletaz F."/>
            <person name="Cho S.J."/>
            <person name="Edsinger-Gonzales E."/>
            <person name="Havlak P."/>
            <person name="Hellsten U."/>
            <person name="Kuo D.H."/>
            <person name="Larsson T."/>
            <person name="Lv J."/>
            <person name="Arendt D."/>
            <person name="Savage R."/>
            <person name="Osoegawa K."/>
            <person name="de Jong P."/>
            <person name="Grimwood J."/>
            <person name="Chapman J.A."/>
            <person name="Shapiro H."/>
            <person name="Aerts A."/>
            <person name="Otillar R.P."/>
            <person name="Terry A.Y."/>
            <person name="Boore J.L."/>
            <person name="Grigoriev I.V."/>
            <person name="Lindberg D.R."/>
            <person name="Seaver E.C."/>
            <person name="Weisblat D.A."/>
            <person name="Putnam N.H."/>
            <person name="Rokhsar D.S."/>
        </authorList>
    </citation>
    <scope>NUCLEOTIDE SEQUENCE</scope>
</reference>
<dbReference type="InterPro" id="IPR029030">
    <property type="entry name" value="Caspase-like_dom_sf"/>
</dbReference>
<evidence type="ECO:0000256" key="2">
    <source>
        <dbReference type="ARBA" id="ARBA00022670"/>
    </source>
</evidence>
<dbReference type="InterPro" id="IPR015917">
    <property type="entry name" value="Pept_C14A"/>
</dbReference>
<dbReference type="SUPFAM" id="SSF52129">
    <property type="entry name" value="Caspase-like"/>
    <property type="match status" value="1"/>
</dbReference>
<dbReference type="PROSITE" id="PS01122">
    <property type="entry name" value="CASPASE_CYS"/>
    <property type="match status" value="1"/>
</dbReference>
<dbReference type="EnsemblMetazoa" id="HelroT111847">
    <property type="protein sequence ID" value="HelroP111847"/>
    <property type="gene ID" value="HelroG111847"/>
</dbReference>
<keyword evidence="2" id="KW-0645">Protease</keyword>
<evidence type="ECO:0000259" key="8">
    <source>
        <dbReference type="PROSITE" id="PS50208"/>
    </source>
</evidence>
<evidence type="ECO:0000256" key="3">
    <source>
        <dbReference type="ARBA" id="ARBA00022801"/>
    </source>
</evidence>
<dbReference type="PANTHER" id="PTHR10454:SF210">
    <property type="entry name" value="CASPASE-2"/>
    <property type="match status" value="1"/>
</dbReference>
<evidence type="ECO:0000256" key="5">
    <source>
        <dbReference type="ARBA" id="ARBA00023145"/>
    </source>
</evidence>
<dbReference type="KEGG" id="hro:HELRODRAFT_111847"/>
<evidence type="ECO:0000313" key="9">
    <source>
        <dbReference type="EMBL" id="ESO03869.1"/>
    </source>
</evidence>
<dbReference type="eggNOG" id="KOG3573">
    <property type="taxonomic scope" value="Eukaryota"/>
</dbReference>
<accession>T1EFF0</accession>
<dbReference type="RefSeq" id="XP_009017805.1">
    <property type="nucleotide sequence ID" value="XM_009019557.1"/>
</dbReference>
<dbReference type="EMBL" id="AMQM01004398">
    <property type="status" value="NOT_ANNOTATED_CDS"/>
    <property type="molecule type" value="Genomic_DNA"/>
</dbReference>
<dbReference type="PRINTS" id="PR00376">
    <property type="entry name" value="IL1BCENZYME"/>
</dbReference>
<dbReference type="InParanoid" id="T1EFF0"/>
<organism evidence="10 11">
    <name type="scientific">Helobdella robusta</name>
    <name type="common">Californian leech</name>
    <dbReference type="NCBI Taxonomy" id="6412"/>
    <lineage>
        <taxon>Eukaryota</taxon>
        <taxon>Metazoa</taxon>
        <taxon>Spiralia</taxon>
        <taxon>Lophotrochozoa</taxon>
        <taxon>Annelida</taxon>
        <taxon>Clitellata</taxon>
        <taxon>Hirudinea</taxon>
        <taxon>Rhynchobdellida</taxon>
        <taxon>Glossiphoniidae</taxon>
        <taxon>Helobdella</taxon>
    </lineage>
</organism>
<keyword evidence="3" id="KW-0378">Hydrolase</keyword>
<dbReference type="HOGENOM" id="CLU_036904_2_2_1"/>
<dbReference type="PROSITE" id="PS01121">
    <property type="entry name" value="CASPASE_HIS"/>
    <property type="match status" value="1"/>
</dbReference>
<keyword evidence="11" id="KW-1185">Reference proteome</keyword>
<proteinExistence type="inferred from homology"/>
<dbReference type="PROSITE" id="PS50208">
    <property type="entry name" value="CASPASE_P20"/>
    <property type="match status" value="1"/>
</dbReference>
<dbReference type="PANTHER" id="PTHR10454">
    <property type="entry name" value="CASPASE"/>
    <property type="match status" value="1"/>
</dbReference>
<comment type="similarity">
    <text evidence="1 6">Belongs to the peptidase C14A family.</text>
</comment>
<dbReference type="OrthoDB" id="6116485at2759"/>